<keyword evidence="5" id="KW-0808">Transferase</keyword>
<dbReference type="InterPro" id="IPR011004">
    <property type="entry name" value="Trimer_LpxA-like_sf"/>
</dbReference>
<organism evidence="5 6">
    <name type="scientific">Melissococcus plutonius</name>
    <dbReference type="NCBI Taxonomy" id="33970"/>
    <lineage>
        <taxon>Bacteria</taxon>
        <taxon>Bacillati</taxon>
        <taxon>Bacillota</taxon>
        <taxon>Bacilli</taxon>
        <taxon>Lactobacillales</taxon>
        <taxon>Enterococcaceae</taxon>
        <taxon>Melissococcus</taxon>
    </lineage>
</organism>
<gene>
    <name evidence="5" type="ORF">DAT561_0591</name>
</gene>
<evidence type="ECO:0000259" key="3">
    <source>
        <dbReference type="Pfam" id="PF00483"/>
    </source>
</evidence>
<dbReference type="PANTHER" id="PTHR43523">
    <property type="entry name" value="GLUCOSE-1-PHOSPHATE ADENYLYLTRANSFERASE-RELATED"/>
    <property type="match status" value="1"/>
</dbReference>
<dbReference type="PANTHER" id="PTHR43523:SF6">
    <property type="entry name" value="GLYCOGEN BIOSYNTHESIS PROTEIN GLGD"/>
    <property type="match status" value="1"/>
</dbReference>
<feature type="domain" description="Glucose-1-phosphate adenylyltransferase/Bifunctional protein GlmU-like C-terminal hexapeptide" evidence="4">
    <location>
        <begin position="282"/>
        <end position="351"/>
    </location>
</feature>
<dbReference type="Pfam" id="PF24894">
    <property type="entry name" value="Hexapep_GlmU"/>
    <property type="match status" value="1"/>
</dbReference>
<dbReference type="Pfam" id="PF00483">
    <property type="entry name" value="NTP_transferase"/>
    <property type="match status" value="1"/>
</dbReference>
<name>A0A2Z5Y1N1_9ENTE</name>
<dbReference type="Gene3D" id="3.90.550.10">
    <property type="entry name" value="Spore Coat Polysaccharide Biosynthesis Protein SpsA, Chain A"/>
    <property type="match status" value="1"/>
</dbReference>
<evidence type="ECO:0000313" key="5">
    <source>
        <dbReference type="EMBL" id="BBC60726.1"/>
    </source>
</evidence>
<protein>
    <submittedName>
        <fullName evidence="5">Glycogen biosynthesis protein GlgD, glucose-1-phosphate adenylyltransferase family</fullName>
    </submittedName>
</protein>
<keyword evidence="5" id="KW-0548">Nucleotidyltransferase</keyword>
<reference evidence="5 6" key="1">
    <citation type="submission" date="2018-01" db="EMBL/GenBank/DDBJ databases">
        <title>Whole genome sequence of Melissococcus plutonius DAT561.</title>
        <authorList>
            <person name="Okumura K."/>
            <person name="Takamatsu D."/>
            <person name="Okura M."/>
        </authorList>
    </citation>
    <scope>NUCLEOTIDE SEQUENCE [LARGE SCALE GENOMIC DNA]</scope>
    <source>
        <strain evidence="5 6">DAT561</strain>
    </source>
</reference>
<dbReference type="SUPFAM" id="SSF53448">
    <property type="entry name" value="Nucleotide-diphospho-sugar transferases"/>
    <property type="match status" value="1"/>
</dbReference>
<dbReference type="GO" id="GO:0008878">
    <property type="term" value="F:glucose-1-phosphate adenylyltransferase activity"/>
    <property type="evidence" value="ECO:0007669"/>
    <property type="project" value="InterPro"/>
</dbReference>
<evidence type="ECO:0000313" key="6">
    <source>
        <dbReference type="Proteomes" id="UP000269226"/>
    </source>
</evidence>
<feature type="domain" description="Nucleotidyl transferase" evidence="3">
    <location>
        <begin position="14"/>
        <end position="155"/>
    </location>
</feature>
<dbReference type="InterPro" id="IPR056818">
    <property type="entry name" value="GlmU/GlgC-like_hexapep"/>
</dbReference>
<dbReference type="NCBIfam" id="TIGR02092">
    <property type="entry name" value="glgD"/>
    <property type="match status" value="1"/>
</dbReference>
<dbReference type="GO" id="GO:0005978">
    <property type="term" value="P:glycogen biosynthetic process"/>
    <property type="evidence" value="ECO:0007669"/>
    <property type="project" value="UniProtKB-KW"/>
</dbReference>
<evidence type="ECO:0000256" key="1">
    <source>
        <dbReference type="ARBA" id="ARBA00010443"/>
    </source>
</evidence>
<evidence type="ECO:0000259" key="4">
    <source>
        <dbReference type="Pfam" id="PF24894"/>
    </source>
</evidence>
<dbReference type="AlphaFoldDB" id="A0A2Z5Y1N1"/>
<dbReference type="EMBL" id="AP018492">
    <property type="protein sequence ID" value="BBC60726.1"/>
    <property type="molecule type" value="Genomic_DNA"/>
</dbReference>
<accession>A0A2Z5Y1N1</accession>
<dbReference type="InterPro" id="IPR005835">
    <property type="entry name" value="NTP_transferase_dom"/>
</dbReference>
<keyword evidence="2" id="KW-0320">Glycogen biosynthesis</keyword>
<comment type="similarity">
    <text evidence="1">Belongs to the bacterial/plant glucose-1-phosphate adenylyltransferase family.</text>
</comment>
<dbReference type="SUPFAM" id="SSF51161">
    <property type="entry name" value="Trimeric LpxA-like enzymes"/>
    <property type="match status" value="1"/>
</dbReference>
<dbReference type="InterPro" id="IPR011831">
    <property type="entry name" value="ADP-Glc_PPase"/>
</dbReference>
<evidence type="ECO:0000256" key="2">
    <source>
        <dbReference type="ARBA" id="ARBA00023056"/>
    </source>
</evidence>
<sequence>MCAIFGNVLKFDDLLPLTEHRPLDTLPFDCKYRLIDFPLSSIVNANINNIFMVFNEGETRSVFDHIGGGKEWNLDSLQNRFFIYFYQDFLKQKADGLPYFAEIIDYLEKSESSYTVFMGSKPLCTVNLRSVLRGHLKAGKSMTVVYKEVLRKDADKMDLSLRIGTYGDVSTAVPALEEKQEKIALCMDIFIVGTQWLIQQLKEAQTMNGPVSIQEFLRNHLDTTDCYAYEYTGYLSNIHDISSYYQANMDMLVTNKFDNLVYDYQRIYTKVRNESPTYYASTSTVKDSQCATGCMIEGTIDHCMISRRTRIRQDAYIAHSVVMSNATIYENAKVAYAILDKNVVVKPGITIKGTANKPVVIAKNSIVTEDVIGG</sequence>
<dbReference type="Proteomes" id="UP000269226">
    <property type="component" value="Chromosome"/>
</dbReference>
<dbReference type="CDD" id="cd04651">
    <property type="entry name" value="LbH_G1P_AT_C"/>
    <property type="match status" value="1"/>
</dbReference>
<proteinExistence type="inferred from homology"/>
<dbReference type="InterPro" id="IPR029044">
    <property type="entry name" value="Nucleotide-diphossugar_trans"/>
</dbReference>
<dbReference type="Gene3D" id="2.160.10.10">
    <property type="entry name" value="Hexapeptide repeat proteins"/>
    <property type="match status" value="1"/>
</dbReference>
<dbReference type="InterPro" id="IPR011832">
    <property type="entry name" value="GlgDAde_trans"/>
</dbReference>